<evidence type="ECO:0000256" key="1">
    <source>
        <dbReference type="ARBA" id="ARBA00022679"/>
    </source>
</evidence>
<evidence type="ECO:0000256" key="4">
    <source>
        <dbReference type="ARBA" id="ARBA00022840"/>
    </source>
</evidence>
<evidence type="ECO:0000313" key="9">
    <source>
        <dbReference type="Proteomes" id="UP000199318"/>
    </source>
</evidence>
<dbReference type="Proteomes" id="UP000199318">
    <property type="component" value="Unassembled WGS sequence"/>
</dbReference>
<dbReference type="SUPFAM" id="SSF56042">
    <property type="entry name" value="PurM C-terminal domain-like"/>
    <property type="match status" value="1"/>
</dbReference>
<dbReference type="Pfam" id="PF02769">
    <property type="entry name" value="AIRS_C"/>
    <property type="match status" value="1"/>
</dbReference>
<dbReference type="InterPro" id="IPR004536">
    <property type="entry name" value="SPS/SelD"/>
</dbReference>
<dbReference type="InterPro" id="IPR036921">
    <property type="entry name" value="PurM-like_N_sf"/>
</dbReference>
<dbReference type="CDD" id="cd02195">
    <property type="entry name" value="SelD"/>
    <property type="match status" value="1"/>
</dbReference>
<comment type="caution">
    <text evidence="8">The sequence shown here is derived from an EMBL/GenBank/DDBJ whole genome shotgun (WGS) entry which is preliminary data.</text>
</comment>
<dbReference type="PANTHER" id="PTHR10256">
    <property type="entry name" value="SELENIDE, WATER DIKINASE"/>
    <property type="match status" value="1"/>
</dbReference>
<dbReference type="Gene3D" id="3.90.650.10">
    <property type="entry name" value="PurM-like C-terminal domain"/>
    <property type="match status" value="1"/>
</dbReference>
<dbReference type="STRING" id="1464123.SAMN05444126_105131"/>
<name>A0A1H9RWX1_9BACI</name>
<dbReference type="PIRSF" id="PIRSF036407">
    <property type="entry name" value="Selenphspht_syn"/>
    <property type="match status" value="1"/>
</dbReference>
<dbReference type="GO" id="GO:0005737">
    <property type="term" value="C:cytoplasm"/>
    <property type="evidence" value="ECO:0007669"/>
    <property type="project" value="TreeGrafter"/>
</dbReference>
<dbReference type="NCBIfam" id="TIGR00476">
    <property type="entry name" value="selD"/>
    <property type="match status" value="1"/>
</dbReference>
<dbReference type="SUPFAM" id="SSF55326">
    <property type="entry name" value="PurM N-terminal domain-like"/>
    <property type="match status" value="1"/>
</dbReference>
<dbReference type="InterPro" id="IPR016188">
    <property type="entry name" value="PurM-like_N"/>
</dbReference>
<evidence type="ECO:0000256" key="2">
    <source>
        <dbReference type="ARBA" id="ARBA00022741"/>
    </source>
</evidence>
<dbReference type="NCBIfam" id="NF002098">
    <property type="entry name" value="PRK00943.1"/>
    <property type="match status" value="1"/>
</dbReference>
<feature type="domain" description="PurM-like C-terminal" evidence="7">
    <location>
        <begin position="140"/>
        <end position="312"/>
    </location>
</feature>
<evidence type="ECO:0000259" key="6">
    <source>
        <dbReference type="Pfam" id="PF00586"/>
    </source>
</evidence>
<dbReference type="Pfam" id="PF00586">
    <property type="entry name" value="AIRS"/>
    <property type="match status" value="1"/>
</dbReference>
<keyword evidence="5" id="KW-0711">Selenium</keyword>
<dbReference type="PANTHER" id="PTHR10256:SF0">
    <property type="entry name" value="INACTIVE SELENIDE, WATER DIKINASE-LIKE PROTEIN-RELATED"/>
    <property type="match status" value="1"/>
</dbReference>
<dbReference type="GO" id="GO:0005524">
    <property type="term" value="F:ATP binding"/>
    <property type="evidence" value="ECO:0007669"/>
    <property type="project" value="UniProtKB-KW"/>
</dbReference>
<evidence type="ECO:0000313" key="8">
    <source>
        <dbReference type="EMBL" id="SER77144.1"/>
    </source>
</evidence>
<evidence type="ECO:0000256" key="3">
    <source>
        <dbReference type="ARBA" id="ARBA00022777"/>
    </source>
</evidence>
<keyword evidence="1" id="KW-0808">Transferase</keyword>
<dbReference type="AlphaFoldDB" id="A0A1H9RWX1"/>
<dbReference type="Gene3D" id="3.30.1330.10">
    <property type="entry name" value="PurM-like, N-terminal domain"/>
    <property type="match status" value="1"/>
</dbReference>
<gene>
    <name evidence="8" type="ORF">SAMN05444126_105131</name>
</gene>
<dbReference type="EMBL" id="FOGV01000005">
    <property type="protein sequence ID" value="SER77144.1"/>
    <property type="molecule type" value="Genomic_DNA"/>
</dbReference>
<dbReference type="InterPro" id="IPR010918">
    <property type="entry name" value="PurM-like_C_dom"/>
</dbReference>
<feature type="domain" description="PurM-like N-terminal" evidence="6">
    <location>
        <begin position="21"/>
        <end position="128"/>
    </location>
</feature>
<keyword evidence="4" id="KW-0067">ATP-binding</keyword>
<proteinExistence type="predicted"/>
<keyword evidence="2" id="KW-0547">Nucleotide-binding</keyword>
<dbReference type="GO" id="GO:0004756">
    <property type="term" value="F:selenide, water dikinase activity"/>
    <property type="evidence" value="ECO:0007669"/>
    <property type="project" value="TreeGrafter"/>
</dbReference>
<dbReference type="InterPro" id="IPR036676">
    <property type="entry name" value="PurM-like_C_sf"/>
</dbReference>
<keyword evidence="3" id="KW-0418">Kinase</keyword>
<evidence type="ECO:0000256" key="5">
    <source>
        <dbReference type="ARBA" id="ARBA00023266"/>
    </source>
</evidence>
<protein>
    <submittedName>
        <fullName evidence="8">Selenide, water dikinase</fullName>
    </submittedName>
</protein>
<keyword evidence="9" id="KW-1185">Reference proteome</keyword>
<evidence type="ECO:0000259" key="7">
    <source>
        <dbReference type="Pfam" id="PF02769"/>
    </source>
</evidence>
<accession>A0A1H9RWX1</accession>
<dbReference type="GO" id="GO:0016260">
    <property type="term" value="P:selenocysteine biosynthetic process"/>
    <property type="evidence" value="ECO:0007669"/>
    <property type="project" value="TreeGrafter"/>
</dbReference>
<sequence length="322" mass="33825">MRHLPASDEHEKLLVGLGTNDDGGVYQLKEDLAIVQSIDYFTPICDDPYMFGQIAAANALSDIYAMGGTPITVLNIVGYPIKKASPEVLAGILRGGADKAAEAGAVIAGGHSIDDKEPKYGMSCTGTVHPDRIFKNVGAKPGHVLVLTKPLGGGIISTAIKRKQAADSEIDENMAVMAELNKTAAETLEGFHPSAVTDVTGFGLLGHAYEMTGGEVTFHIDYETVPVLAGAKKHAENGIAAGGAKDNRAYLADFVDYHPSLSESDELILCDTITSGGLLISLPADEADAYIEAYNSKSPFQAQIIGSVTEKSAAPITVNHNK</sequence>
<organism evidence="8 9">
    <name type="scientific">Salisediminibacterium halotolerans</name>
    <dbReference type="NCBI Taxonomy" id="517425"/>
    <lineage>
        <taxon>Bacteria</taxon>
        <taxon>Bacillati</taxon>
        <taxon>Bacillota</taxon>
        <taxon>Bacilli</taxon>
        <taxon>Bacillales</taxon>
        <taxon>Bacillaceae</taxon>
        <taxon>Salisediminibacterium</taxon>
    </lineage>
</organism>
<reference evidence="9" key="1">
    <citation type="submission" date="2016-10" db="EMBL/GenBank/DDBJ databases">
        <authorList>
            <person name="de Groot N.N."/>
        </authorList>
    </citation>
    <scope>NUCLEOTIDE SEQUENCE [LARGE SCALE GENOMIC DNA]</scope>
    <source>
        <strain evidence="9">10nlg</strain>
    </source>
</reference>